<evidence type="ECO:0000256" key="6">
    <source>
        <dbReference type="ARBA" id="ARBA00022840"/>
    </source>
</evidence>
<dbReference type="PANTHER" id="PTHR47634:SF5">
    <property type="entry name" value="OS09G0552300 PROTEIN"/>
    <property type="match status" value="1"/>
</dbReference>
<dbReference type="InterPro" id="IPR017441">
    <property type="entry name" value="Protein_kinase_ATP_BS"/>
</dbReference>
<dbReference type="InterPro" id="IPR008271">
    <property type="entry name" value="Ser/Thr_kinase_AS"/>
</dbReference>
<dbReference type="GO" id="GO:0000245">
    <property type="term" value="P:spliceosomal complex assembly"/>
    <property type="evidence" value="ECO:0007669"/>
    <property type="project" value="TreeGrafter"/>
</dbReference>
<dbReference type="PROSITE" id="PS00108">
    <property type="entry name" value="PROTEIN_KINASE_ST"/>
    <property type="match status" value="1"/>
</dbReference>
<keyword evidence="6 9" id="KW-0067">ATP-binding</keyword>
<reference evidence="12" key="1">
    <citation type="submission" date="2016-09" db="EMBL/GenBank/DDBJ databases">
        <authorList>
            <person name="Hebert L."/>
            <person name="Moumen B."/>
        </authorList>
    </citation>
    <scope>NUCLEOTIDE SEQUENCE [LARGE SCALE GENOMIC DNA]</scope>
    <source>
        <strain evidence="12">OVI</strain>
    </source>
</reference>
<evidence type="ECO:0000256" key="2">
    <source>
        <dbReference type="ARBA" id="ARBA00022527"/>
    </source>
</evidence>
<dbReference type="EC" id="2.7.11.1" evidence="1"/>
<dbReference type="Proteomes" id="UP000195570">
    <property type="component" value="Unassembled WGS sequence"/>
</dbReference>
<feature type="compositionally biased region" description="Low complexity" evidence="10">
    <location>
        <begin position="134"/>
        <end position="145"/>
    </location>
</feature>
<feature type="domain" description="Protein kinase" evidence="11">
    <location>
        <begin position="441"/>
        <end position="843"/>
    </location>
</feature>
<evidence type="ECO:0000256" key="7">
    <source>
        <dbReference type="ARBA" id="ARBA00047899"/>
    </source>
</evidence>
<feature type="binding site" evidence="9">
    <location>
        <position position="477"/>
    </location>
    <ligand>
        <name>ATP</name>
        <dbReference type="ChEBI" id="CHEBI:30616"/>
    </ligand>
</feature>
<evidence type="ECO:0000256" key="3">
    <source>
        <dbReference type="ARBA" id="ARBA00022679"/>
    </source>
</evidence>
<dbReference type="InterPro" id="IPR051334">
    <property type="entry name" value="SRPK"/>
</dbReference>
<dbReference type="PROSITE" id="PS00107">
    <property type="entry name" value="PROTEIN_KINASE_ATP"/>
    <property type="match status" value="1"/>
</dbReference>
<dbReference type="FunFam" id="3.30.200.20:FF:000955">
    <property type="entry name" value="Protein kinase, putative"/>
    <property type="match status" value="1"/>
</dbReference>
<evidence type="ECO:0000256" key="9">
    <source>
        <dbReference type="PROSITE-ProRule" id="PRU10141"/>
    </source>
</evidence>
<sequence length="849" mass="93216">MTRNADAHFSVGTAANRQLNVPAPSHLMTWSADSLAQNQPSIPSLGNLNLRNPGIWSKREELTPRRQSPVVAARMARIVSSSNISPRYTTFTQRWSPVSPLDLSLTQSSHRAQTAGERGFAFIARYGGIARSPARQAASRSGQSPELETSVASRQTSQHSSLPVEMTPRDRSLKRQIITERKLRIVRQESSTPGASSSNLACLSEANGSRTRLLSQEQLKKQGSSIHHGGETGLTDKSPVAAPLTVEQLLRKPPQKASTSVGRRVQTPEISISLRGSFSAGNDSLSSAHVAELSTTTARELPSGGVPCVAPHRMSDKSMSASISSCVHPVIVQRRRCSDCTTKPAPSATTSPGTMTATTAGATPTTSSNRSQSSVETVTDIPSVGQVAAPYNGQKSSFVSSRLVMQQFVQRWSNHYEENKKAYFEGGYMSVVPGKKLNSRYVIVQKLGWGEFSTVWLAYDTLHTTLGKPHQAFVAVKIAKCDSVVSESTQYEIKLLRYIGSNTPSHAPLTGLLDSFEVAGQYGSHTCMVMPLHGSNLLSIIDQMKAKKGIRSPSEISLIKEIVVSILIGLDELDKLDVIHTDIKPENILCSSSDPKVLDTIENFCLRNKDRSSMVPADRVRKAMWQGDPNHLVCIADFGLSVALKPSKGQAVTGKGQKDVAAKAAIESKKEFPVEKAGTVSNVRGTMIQTREYRAPEILMGMDFNTRTDIWSVGCMVYELITGEFLMDPKRRTRNERMMDVEHLAMMMQILGPVPEKIIKLREGCGNGKPPPRYIHRYFDENNRFIYSDKYRLYPRRHIDRELQAYLPPAEAKSAAAFIVGCLASYEPTSRPSAGEMLNHTWLYDATNN</sequence>
<dbReference type="InterPro" id="IPR000719">
    <property type="entry name" value="Prot_kinase_dom"/>
</dbReference>
<evidence type="ECO:0000313" key="12">
    <source>
        <dbReference type="EMBL" id="SCU69354.1"/>
    </source>
</evidence>
<evidence type="ECO:0000313" key="13">
    <source>
        <dbReference type="Proteomes" id="UP000195570"/>
    </source>
</evidence>
<feature type="compositionally biased region" description="Polar residues" evidence="10">
    <location>
        <begin position="216"/>
        <end position="225"/>
    </location>
</feature>
<dbReference type="SUPFAM" id="SSF56112">
    <property type="entry name" value="Protein kinase-like (PK-like)"/>
    <property type="match status" value="1"/>
</dbReference>
<dbReference type="EMBL" id="CZPT02001196">
    <property type="protein sequence ID" value="SCU69354.1"/>
    <property type="molecule type" value="Genomic_DNA"/>
</dbReference>
<feature type="compositionally biased region" description="Low complexity" evidence="10">
    <location>
        <begin position="341"/>
        <end position="368"/>
    </location>
</feature>
<keyword evidence="4 9" id="KW-0547">Nucleotide-binding</keyword>
<dbReference type="InterPro" id="IPR011009">
    <property type="entry name" value="Kinase-like_dom_sf"/>
</dbReference>
<evidence type="ECO:0000256" key="5">
    <source>
        <dbReference type="ARBA" id="ARBA00022777"/>
    </source>
</evidence>
<evidence type="ECO:0000256" key="1">
    <source>
        <dbReference type="ARBA" id="ARBA00012513"/>
    </source>
</evidence>
<dbReference type="GO" id="GO:0004674">
    <property type="term" value="F:protein serine/threonine kinase activity"/>
    <property type="evidence" value="ECO:0007669"/>
    <property type="project" value="UniProtKB-KW"/>
</dbReference>
<comment type="caution">
    <text evidence="12">The sequence shown here is derived from an EMBL/GenBank/DDBJ whole genome shotgun (WGS) entry which is preliminary data.</text>
</comment>
<evidence type="ECO:0000259" key="11">
    <source>
        <dbReference type="PROSITE" id="PS50011"/>
    </source>
</evidence>
<comment type="catalytic activity">
    <reaction evidence="8">
        <text>L-seryl-[protein] + ATP = O-phospho-L-seryl-[protein] + ADP + H(+)</text>
        <dbReference type="Rhea" id="RHEA:17989"/>
        <dbReference type="Rhea" id="RHEA-COMP:9863"/>
        <dbReference type="Rhea" id="RHEA-COMP:11604"/>
        <dbReference type="ChEBI" id="CHEBI:15378"/>
        <dbReference type="ChEBI" id="CHEBI:29999"/>
        <dbReference type="ChEBI" id="CHEBI:30616"/>
        <dbReference type="ChEBI" id="CHEBI:83421"/>
        <dbReference type="ChEBI" id="CHEBI:456216"/>
        <dbReference type="EC" id="2.7.11.1"/>
    </reaction>
</comment>
<evidence type="ECO:0000256" key="10">
    <source>
        <dbReference type="SAM" id="MobiDB-lite"/>
    </source>
</evidence>
<evidence type="ECO:0000256" key="8">
    <source>
        <dbReference type="ARBA" id="ARBA00048679"/>
    </source>
</evidence>
<keyword evidence="5 12" id="KW-0418">Kinase</keyword>
<name>A0A1G4IBK5_TRYEQ</name>
<keyword evidence="13" id="KW-1185">Reference proteome</keyword>
<feature type="region of interest" description="Disordered" evidence="10">
    <location>
        <begin position="341"/>
        <end position="375"/>
    </location>
</feature>
<feature type="compositionally biased region" description="Polar residues" evidence="10">
    <location>
        <begin position="146"/>
        <end position="161"/>
    </location>
</feature>
<dbReference type="FunFam" id="1.10.510.10:FF:001653">
    <property type="entry name" value="Protein kinase, putative"/>
    <property type="match status" value="1"/>
</dbReference>
<evidence type="ECO:0000256" key="4">
    <source>
        <dbReference type="ARBA" id="ARBA00022741"/>
    </source>
</evidence>
<keyword evidence="2" id="KW-0723">Serine/threonine-protein kinase</keyword>
<dbReference type="GeneID" id="92374860"/>
<feature type="region of interest" description="Disordered" evidence="10">
    <location>
        <begin position="216"/>
        <end position="239"/>
    </location>
</feature>
<comment type="catalytic activity">
    <reaction evidence="7">
        <text>L-threonyl-[protein] + ATP = O-phospho-L-threonyl-[protein] + ADP + H(+)</text>
        <dbReference type="Rhea" id="RHEA:46608"/>
        <dbReference type="Rhea" id="RHEA-COMP:11060"/>
        <dbReference type="Rhea" id="RHEA-COMP:11605"/>
        <dbReference type="ChEBI" id="CHEBI:15378"/>
        <dbReference type="ChEBI" id="CHEBI:30013"/>
        <dbReference type="ChEBI" id="CHEBI:30616"/>
        <dbReference type="ChEBI" id="CHEBI:61977"/>
        <dbReference type="ChEBI" id="CHEBI:456216"/>
        <dbReference type="EC" id="2.7.11.1"/>
    </reaction>
</comment>
<dbReference type="PANTHER" id="PTHR47634">
    <property type="entry name" value="PROTEIN KINASE DOMAIN-CONTAINING PROTEIN-RELATED"/>
    <property type="match status" value="1"/>
</dbReference>
<dbReference type="SMART" id="SM00220">
    <property type="entry name" value="S_TKc"/>
    <property type="match status" value="1"/>
</dbReference>
<dbReference type="RefSeq" id="XP_067080340.1">
    <property type="nucleotide sequence ID" value="XM_067224239.1"/>
</dbReference>
<dbReference type="PROSITE" id="PS50011">
    <property type="entry name" value="PROTEIN_KINASE_DOM"/>
    <property type="match status" value="1"/>
</dbReference>
<accession>A0A1G4IBK5</accession>
<keyword evidence="3" id="KW-0808">Transferase</keyword>
<protein>
    <recommendedName>
        <fullName evidence="1">non-specific serine/threonine protein kinase</fullName>
        <ecNumber evidence="1">2.7.11.1</ecNumber>
    </recommendedName>
</protein>
<feature type="region of interest" description="Disordered" evidence="10">
    <location>
        <begin position="134"/>
        <end position="176"/>
    </location>
</feature>
<dbReference type="VEuPathDB" id="TriTrypDB:TEOVI_000092000"/>
<dbReference type="AlphaFoldDB" id="A0A1G4IBK5"/>
<dbReference type="Gene3D" id="1.10.510.10">
    <property type="entry name" value="Transferase(Phosphotransferase) domain 1"/>
    <property type="match status" value="2"/>
</dbReference>
<proteinExistence type="predicted"/>
<dbReference type="GO" id="GO:0005524">
    <property type="term" value="F:ATP binding"/>
    <property type="evidence" value="ECO:0007669"/>
    <property type="project" value="UniProtKB-UniRule"/>
</dbReference>
<feature type="compositionally biased region" description="Basic and acidic residues" evidence="10">
    <location>
        <begin position="167"/>
        <end position="176"/>
    </location>
</feature>
<gene>
    <name evidence="12" type="ORF">TEOVI_000092000</name>
</gene>
<dbReference type="GO" id="GO:0050684">
    <property type="term" value="P:regulation of mRNA processing"/>
    <property type="evidence" value="ECO:0007669"/>
    <property type="project" value="TreeGrafter"/>
</dbReference>
<dbReference type="Gene3D" id="3.30.200.20">
    <property type="entry name" value="Phosphorylase Kinase, domain 1"/>
    <property type="match status" value="1"/>
</dbReference>
<organism evidence="12 13">
    <name type="scientific">Trypanosoma equiperdum</name>
    <dbReference type="NCBI Taxonomy" id="5694"/>
    <lineage>
        <taxon>Eukaryota</taxon>
        <taxon>Discoba</taxon>
        <taxon>Euglenozoa</taxon>
        <taxon>Kinetoplastea</taxon>
        <taxon>Metakinetoplastina</taxon>
        <taxon>Trypanosomatida</taxon>
        <taxon>Trypanosomatidae</taxon>
        <taxon>Trypanosoma</taxon>
    </lineage>
</organism>
<dbReference type="Pfam" id="PF00069">
    <property type="entry name" value="Pkinase"/>
    <property type="match status" value="1"/>
</dbReference>